<feature type="binding site" evidence="8">
    <location>
        <position position="182"/>
    </location>
    <ligand>
        <name>substrate</name>
    </ligand>
</feature>
<reference evidence="10 11" key="1">
    <citation type="submission" date="2019-06" db="EMBL/GenBank/DDBJ databases">
        <title>Persicimonas caeni gen. nov., sp. nov., a predatory bacterium isolated from solar saltern.</title>
        <authorList>
            <person name="Wang S."/>
        </authorList>
    </citation>
    <scope>NUCLEOTIDE SEQUENCE [LARGE SCALE GENOMIC DNA]</scope>
    <source>
        <strain evidence="10 11">YN101</strain>
    </source>
</reference>
<dbReference type="GO" id="GO:0005829">
    <property type="term" value="C:cytosol"/>
    <property type="evidence" value="ECO:0007669"/>
    <property type="project" value="TreeGrafter"/>
</dbReference>
<evidence type="ECO:0000256" key="9">
    <source>
        <dbReference type="PROSITE-ProRule" id="PRU10125"/>
    </source>
</evidence>
<keyword evidence="5 8" id="KW-0457">Lysine biosynthesis</keyword>
<comment type="caution">
    <text evidence="8">Lacks conserved residue(s) required for the propagation of feature annotation.</text>
</comment>
<evidence type="ECO:0000256" key="5">
    <source>
        <dbReference type="ARBA" id="ARBA00023154"/>
    </source>
</evidence>
<dbReference type="AlphaFoldDB" id="A0A4Y6Q3F6"/>
<name>A0A4Y6Q3F6_PERCE</name>
<keyword evidence="6 8" id="KW-0413">Isomerase</keyword>
<feature type="binding site" evidence="8">
    <location>
        <position position="149"/>
    </location>
    <ligand>
        <name>substrate</name>
    </ligand>
</feature>
<proteinExistence type="inferred from homology"/>
<evidence type="ECO:0000256" key="8">
    <source>
        <dbReference type="HAMAP-Rule" id="MF_00197"/>
    </source>
</evidence>
<dbReference type="InterPro" id="IPR001653">
    <property type="entry name" value="DAP_epimerase_DapF"/>
</dbReference>
<dbReference type="EMBL" id="CP041186">
    <property type="protein sequence ID" value="QDG54980.1"/>
    <property type="molecule type" value="Genomic_DNA"/>
</dbReference>
<dbReference type="EC" id="5.1.1.7" evidence="3 8"/>
<sequence>MKSFPIFKYHGLGNDFVVVREADAPDVEAHVEALCDRNRGVGADGVLVLSEFEDAQARMVIFNRDGSRPEMCGNGVRCVVRHLVQVEGFCADALTIVSDAGPRPCRVEEQGAGTWQVAVEMGEAKLDAEPAHVDHDGFTAELVKVDMGNPHAVTFQAAPIETIDAIGELLNAAHPEFPEGVNVEFVEQTGPQAIRVDVYERGVGRTQACGTGACAAAVAAIDAGLCHADAPVEVELPGGVLRIELRDGVVWMTGPVEYVFCGEITDDWLTSQR</sequence>
<comment type="similarity">
    <text evidence="2 8">Belongs to the diaminopimelate epimerase family.</text>
</comment>
<evidence type="ECO:0000313" key="10">
    <source>
        <dbReference type="EMBL" id="QDG54980.1"/>
    </source>
</evidence>
<evidence type="ECO:0000256" key="2">
    <source>
        <dbReference type="ARBA" id="ARBA00010219"/>
    </source>
</evidence>
<dbReference type="HAMAP" id="MF_00197">
    <property type="entry name" value="DAP_epimerase"/>
    <property type="match status" value="1"/>
</dbReference>
<protein>
    <recommendedName>
        <fullName evidence="3 8">Diaminopimelate epimerase</fullName>
        <shortName evidence="8">DAP epimerase</shortName>
        <ecNumber evidence="3 8">5.1.1.7</ecNumber>
    </recommendedName>
    <alternativeName>
        <fullName evidence="8">PLP-independent amino acid racemase</fullName>
    </alternativeName>
</protein>
<dbReference type="UniPathway" id="UPA00034">
    <property type="reaction ID" value="UER00025"/>
</dbReference>
<dbReference type="OrthoDB" id="9805408at2"/>
<comment type="pathway">
    <text evidence="1 8">Amino-acid biosynthesis; L-lysine biosynthesis via DAP pathway; DL-2,6-diaminopimelate from LL-2,6-diaminopimelate: step 1/1.</text>
</comment>
<dbReference type="Gene3D" id="3.10.310.10">
    <property type="entry name" value="Diaminopimelate Epimerase, Chain A, domain 1"/>
    <property type="match status" value="2"/>
</dbReference>
<keyword evidence="8" id="KW-0963">Cytoplasm</keyword>
<evidence type="ECO:0000256" key="4">
    <source>
        <dbReference type="ARBA" id="ARBA00022605"/>
    </source>
</evidence>
<feature type="active site" evidence="9">
    <location>
        <position position="72"/>
    </location>
</feature>
<dbReference type="GO" id="GO:0008837">
    <property type="term" value="F:diaminopimelate epimerase activity"/>
    <property type="evidence" value="ECO:0007669"/>
    <property type="project" value="UniProtKB-UniRule"/>
</dbReference>
<accession>A0A4Y6Q3F6</accession>
<evidence type="ECO:0000256" key="1">
    <source>
        <dbReference type="ARBA" id="ARBA00005196"/>
    </source>
</evidence>
<organism evidence="10 11">
    <name type="scientific">Persicimonas caeni</name>
    <dbReference type="NCBI Taxonomy" id="2292766"/>
    <lineage>
        <taxon>Bacteria</taxon>
        <taxon>Deltaproteobacteria</taxon>
        <taxon>Bradymonadales</taxon>
        <taxon>Bradymonadaceae</taxon>
        <taxon>Persicimonas</taxon>
    </lineage>
</organism>
<feature type="binding site" evidence="8">
    <location>
        <begin position="200"/>
        <end position="201"/>
    </location>
    <ligand>
        <name>substrate</name>
    </ligand>
</feature>
<gene>
    <name evidence="8 10" type="primary">dapF</name>
    <name evidence="10" type="ORF">FIV42_28850</name>
</gene>
<accession>A0A5B8YE12</accession>
<dbReference type="PANTHER" id="PTHR31689:SF0">
    <property type="entry name" value="DIAMINOPIMELATE EPIMERASE"/>
    <property type="match status" value="1"/>
</dbReference>
<feature type="binding site" evidence="8">
    <location>
        <position position="63"/>
    </location>
    <ligand>
        <name>substrate</name>
    </ligand>
</feature>
<evidence type="ECO:0000313" key="11">
    <source>
        <dbReference type="Proteomes" id="UP000315995"/>
    </source>
</evidence>
<comment type="function">
    <text evidence="8">Catalyzes the stereoinversion of LL-2,6-diaminopimelate (L,L-DAP) to meso-diaminopimelate (meso-DAP), a precursor of L-lysine and an essential component of the bacterial peptidoglycan.</text>
</comment>
<dbReference type="SUPFAM" id="SSF54506">
    <property type="entry name" value="Diaminopimelate epimerase-like"/>
    <property type="match status" value="2"/>
</dbReference>
<feature type="site" description="Could be important to modulate the pK values of the two catalytic cysteine residues" evidence="8">
    <location>
        <position position="151"/>
    </location>
</feature>
<dbReference type="PROSITE" id="PS01326">
    <property type="entry name" value="DAP_EPIMERASE"/>
    <property type="match status" value="1"/>
</dbReference>
<feature type="binding site" evidence="8">
    <location>
        <position position="14"/>
    </location>
    <ligand>
        <name>substrate</name>
    </ligand>
</feature>
<feature type="active site" description="Proton donor" evidence="8">
    <location>
        <position position="72"/>
    </location>
</feature>
<feature type="active site" description="Proton acceptor" evidence="8">
    <location>
        <position position="209"/>
    </location>
</feature>
<dbReference type="Proteomes" id="UP000315995">
    <property type="component" value="Chromosome"/>
</dbReference>
<dbReference type="GO" id="GO:0009089">
    <property type="term" value="P:lysine biosynthetic process via diaminopimelate"/>
    <property type="evidence" value="ECO:0007669"/>
    <property type="project" value="UniProtKB-UniRule"/>
</dbReference>
<evidence type="ECO:0000256" key="6">
    <source>
        <dbReference type="ARBA" id="ARBA00023235"/>
    </source>
</evidence>
<keyword evidence="4 8" id="KW-0028">Amino-acid biosynthesis</keyword>
<dbReference type="NCBIfam" id="TIGR00652">
    <property type="entry name" value="DapF"/>
    <property type="match status" value="1"/>
</dbReference>
<evidence type="ECO:0000256" key="3">
    <source>
        <dbReference type="ARBA" id="ARBA00013080"/>
    </source>
</evidence>
<dbReference type="Pfam" id="PF01678">
    <property type="entry name" value="DAP_epimerase"/>
    <property type="match status" value="2"/>
</dbReference>
<feature type="site" description="Could be important to modulate the pK values of the two catalytic cysteine residues" evidence="8">
    <location>
        <position position="200"/>
    </location>
</feature>
<evidence type="ECO:0000256" key="7">
    <source>
        <dbReference type="ARBA" id="ARBA00051712"/>
    </source>
</evidence>
<keyword evidence="11" id="KW-1185">Reference proteome</keyword>
<comment type="catalytic activity">
    <reaction evidence="7 8">
        <text>(2S,6S)-2,6-diaminopimelate = meso-2,6-diaminopimelate</text>
        <dbReference type="Rhea" id="RHEA:15393"/>
        <dbReference type="ChEBI" id="CHEBI:57609"/>
        <dbReference type="ChEBI" id="CHEBI:57791"/>
        <dbReference type="EC" id="5.1.1.7"/>
    </reaction>
</comment>
<dbReference type="PANTHER" id="PTHR31689">
    <property type="entry name" value="DIAMINOPIMELATE EPIMERASE, CHLOROPLASTIC"/>
    <property type="match status" value="1"/>
</dbReference>
<feature type="binding site" evidence="8">
    <location>
        <begin position="210"/>
        <end position="211"/>
    </location>
    <ligand>
        <name>substrate</name>
    </ligand>
</feature>
<feature type="binding site" evidence="8">
    <location>
        <begin position="73"/>
        <end position="74"/>
    </location>
    <ligand>
        <name>substrate</name>
    </ligand>
</feature>
<comment type="subunit">
    <text evidence="8">Homodimer.</text>
</comment>
<comment type="subcellular location">
    <subcellularLocation>
        <location evidence="8">Cytoplasm</location>
    </subcellularLocation>
</comment>
<dbReference type="InterPro" id="IPR018510">
    <property type="entry name" value="DAP_epimerase_AS"/>
</dbReference>